<keyword evidence="2" id="KW-1185">Reference proteome</keyword>
<accession>A0A0C3P4B6</accession>
<gene>
    <name evidence="1" type="ORF">M404DRAFT_998032</name>
</gene>
<dbReference type="InParanoid" id="A0A0C3P4B6"/>
<sequence length="54" mass="5930">MRPAVTVPDMHRPAVDPMGRLLDAQGGDKGTKATTRMVASVPSWDHCRASHFRN</sequence>
<dbReference type="AlphaFoldDB" id="A0A0C3P4B6"/>
<dbReference type="HOGENOM" id="CLU_3051331_0_0_1"/>
<dbReference type="EMBL" id="KN831959">
    <property type="protein sequence ID" value="KIO07870.1"/>
    <property type="molecule type" value="Genomic_DNA"/>
</dbReference>
<proteinExistence type="predicted"/>
<organism evidence="1 2">
    <name type="scientific">Pisolithus tinctorius Marx 270</name>
    <dbReference type="NCBI Taxonomy" id="870435"/>
    <lineage>
        <taxon>Eukaryota</taxon>
        <taxon>Fungi</taxon>
        <taxon>Dikarya</taxon>
        <taxon>Basidiomycota</taxon>
        <taxon>Agaricomycotina</taxon>
        <taxon>Agaricomycetes</taxon>
        <taxon>Agaricomycetidae</taxon>
        <taxon>Boletales</taxon>
        <taxon>Sclerodermatineae</taxon>
        <taxon>Pisolithaceae</taxon>
        <taxon>Pisolithus</taxon>
    </lineage>
</organism>
<reference evidence="2" key="2">
    <citation type="submission" date="2015-01" db="EMBL/GenBank/DDBJ databases">
        <title>Evolutionary Origins and Diversification of the Mycorrhizal Mutualists.</title>
        <authorList>
            <consortium name="DOE Joint Genome Institute"/>
            <consortium name="Mycorrhizal Genomics Consortium"/>
            <person name="Kohler A."/>
            <person name="Kuo A."/>
            <person name="Nagy L.G."/>
            <person name="Floudas D."/>
            <person name="Copeland A."/>
            <person name="Barry K.W."/>
            <person name="Cichocki N."/>
            <person name="Veneault-Fourrey C."/>
            <person name="LaButti K."/>
            <person name="Lindquist E.A."/>
            <person name="Lipzen A."/>
            <person name="Lundell T."/>
            <person name="Morin E."/>
            <person name="Murat C."/>
            <person name="Riley R."/>
            <person name="Ohm R."/>
            <person name="Sun H."/>
            <person name="Tunlid A."/>
            <person name="Henrissat B."/>
            <person name="Grigoriev I.V."/>
            <person name="Hibbett D.S."/>
            <person name="Martin F."/>
        </authorList>
    </citation>
    <scope>NUCLEOTIDE SEQUENCE [LARGE SCALE GENOMIC DNA]</scope>
    <source>
        <strain evidence="2">Marx 270</strain>
    </source>
</reference>
<name>A0A0C3P4B6_PISTI</name>
<reference evidence="1 2" key="1">
    <citation type="submission" date="2014-04" db="EMBL/GenBank/DDBJ databases">
        <authorList>
            <consortium name="DOE Joint Genome Institute"/>
            <person name="Kuo A."/>
            <person name="Kohler A."/>
            <person name="Costa M.D."/>
            <person name="Nagy L.G."/>
            <person name="Floudas D."/>
            <person name="Copeland A."/>
            <person name="Barry K.W."/>
            <person name="Cichocki N."/>
            <person name="Veneault-Fourrey C."/>
            <person name="LaButti K."/>
            <person name="Lindquist E.A."/>
            <person name="Lipzen A."/>
            <person name="Lundell T."/>
            <person name="Morin E."/>
            <person name="Murat C."/>
            <person name="Sun H."/>
            <person name="Tunlid A."/>
            <person name="Henrissat B."/>
            <person name="Grigoriev I.V."/>
            <person name="Hibbett D.S."/>
            <person name="Martin F."/>
            <person name="Nordberg H.P."/>
            <person name="Cantor M.N."/>
            <person name="Hua S.X."/>
        </authorList>
    </citation>
    <scope>NUCLEOTIDE SEQUENCE [LARGE SCALE GENOMIC DNA]</scope>
    <source>
        <strain evidence="1 2">Marx 270</strain>
    </source>
</reference>
<protein>
    <submittedName>
        <fullName evidence="1">Uncharacterized protein</fullName>
    </submittedName>
</protein>
<evidence type="ECO:0000313" key="1">
    <source>
        <dbReference type="EMBL" id="KIO07870.1"/>
    </source>
</evidence>
<evidence type="ECO:0000313" key="2">
    <source>
        <dbReference type="Proteomes" id="UP000054217"/>
    </source>
</evidence>
<dbReference type="Proteomes" id="UP000054217">
    <property type="component" value="Unassembled WGS sequence"/>
</dbReference>